<evidence type="ECO:0000256" key="5">
    <source>
        <dbReference type="ARBA" id="ARBA00023204"/>
    </source>
</evidence>
<reference evidence="11 12" key="1">
    <citation type="submission" date="2018-03" db="EMBL/GenBank/DDBJ databases">
        <title>Genomic Encyclopedia of Archaeal and Bacterial Type Strains, Phase II (KMG-II): from individual species to whole genera.</title>
        <authorList>
            <person name="Goeker M."/>
        </authorList>
    </citation>
    <scope>NUCLEOTIDE SEQUENCE [LARGE SCALE GENOMIC DNA]</scope>
    <source>
        <strain evidence="11 12">DSM 28229</strain>
    </source>
</reference>
<organism evidence="11 12">
    <name type="scientific">Sediminitomix flava</name>
    <dbReference type="NCBI Taxonomy" id="379075"/>
    <lineage>
        <taxon>Bacteria</taxon>
        <taxon>Pseudomonadati</taxon>
        <taxon>Bacteroidota</taxon>
        <taxon>Cytophagia</taxon>
        <taxon>Cytophagales</taxon>
        <taxon>Flammeovirgaceae</taxon>
        <taxon>Sediminitomix</taxon>
    </lineage>
</organism>
<dbReference type="GO" id="GO:0009381">
    <property type="term" value="F:excinuclease ABC activity"/>
    <property type="evidence" value="ECO:0007669"/>
    <property type="project" value="UniProtKB-UniRule"/>
</dbReference>
<protein>
    <recommendedName>
        <fullName evidence="7">UvrABC system protein C</fullName>
        <shortName evidence="7">Protein UvrC</shortName>
    </recommendedName>
    <alternativeName>
        <fullName evidence="7">Excinuclease ABC subunit C</fullName>
    </alternativeName>
</protein>
<dbReference type="Gene3D" id="1.10.150.20">
    <property type="entry name" value="5' to 3' exonuclease, C-terminal subdomain"/>
    <property type="match status" value="1"/>
</dbReference>
<dbReference type="Gene3D" id="3.30.420.340">
    <property type="entry name" value="UvrC, RNAse H endonuclease domain"/>
    <property type="match status" value="1"/>
</dbReference>
<feature type="domain" description="UVR" evidence="8">
    <location>
        <begin position="217"/>
        <end position="246"/>
    </location>
</feature>
<dbReference type="InterPro" id="IPR050066">
    <property type="entry name" value="UvrABC_protein_C"/>
</dbReference>
<dbReference type="InterPro" id="IPR001943">
    <property type="entry name" value="UVR_dom"/>
</dbReference>
<keyword evidence="6 7" id="KW-0742">SOS response</keyword>
<evidence type="ECO:0000259" key="9">
    <source>
        <dbReference type="PROSITE" id="PS50164"/>
    </source>
</evidence>
<dbReference type="Gene3D" id="3.40.1440.10">
    <property type="entry name" value="GIY-YIG endonuclease"/>
    <property type="match status" value="1"/>
</dbReference>
<dbReference type="SUPFAM" id="SSF82771">
    <property type="entry name" value="GIY-YIG endonuclease"/>
    <property type="match status" value="1"/>
</dbReference>
<evidence type="ECO:0000256" key="3">
    <source>
        <dbReference type="ARBA" id="ARBA00022769"/>
    </source>
</evidence>
<dbReference type="Pfam" id="PF02151">
    <property type="entry name" value="UVR"/>
    <property type="match status" value="1"/>
</dbReference>
<dbReference type="Pfam" id="PF14520">
    <property type="entry name" value="HHH_5"/>
    <property type="match status" value="1"/>
</dbReference>
<comment type="caution">
    <text evidence="11">The sequence shown here is derived from an EMBL/GenBank/DDBJ whole genome shotgun (WGS) entry which is preliminary data.</text>
</comment>
<comment type="subunit">
    <text evidence="7">Interacts with UvrB in an incision complex.</text>
</comment>
<keyword evidence="12" id="KW-1185">Reference proteome</keyword>
<dbReference type="GO" id="GO:0009432">
    <property type="term" value="P:SOS response"/>
    <property type="evidence" value="ECO:0007669"/>
    <property type="project" value="UniProtKB-UniRule"/>
</dbReference>
<feature type="domain" description="UvrC family homology region profile" evidence="10">
    <location>
        <begin position="328"/>
        <end position="482"/>
    </location>
</feature>
<feature type="domain" description="GIY-YIG" evidence="9">
    <location>
        <begin position="18"/>
        <end position="97"/>
    </location>
</feature>
<dbReference type="InterPro" id="IPR010994">
    <property type="entry name" value="RuvA_2-like"/>
</dbReference>
<accession>A0A315ZJB4</accession>
<evidence type="ECO:0000256" key="6">
    <source>
        <dbReference type="ARBA" id="ARBA00023236"/>
    </source>
</evidence>
<comment type="subcellular location">
    <subcellularLocation>
        <location evidence="7">Cytoplasm</location>
    </subcellularLocation>
</comment>
<dbReference type="GO" id="GO:0005737">
    <property type="term" value="C:cytoplasm"/>
    <property type="evidence" value="ECO:0007669"/>
    <property type="project" value="UniProtKB-SubCell"/>
</dbReference>
<dbReference type="InterPro" id="IPR035901">
    <property type="entry name" value="GIY-YIG_endonuc_sf"/>
</dbReference>
<dbReference type="SMART" id="SM00465">
    <property type="entry name" value="GIYc"/>
    <property type="match status" value="1"/>
</dbReference>
<dbReference type="Pfam" id="PF08459">
    <property type="entry name" value="UvrC_RNaseH_dom"/>
    <property type="match status" value="1"/>
</dbReference>
<dbReference type="InterPro" id="IPR001162">
    <property type="entry name" value="UvrC_RNase_H_dom"/>
</dbReference>
<dbReference type="FunFam" id="3.40.1440.10:FF:000001">
    <property type="entry name" value="UvrABC system protein C"/>
    <property type="match status" value="1"/>
</dbReference>
<comment type="similarity">
    <text evidence="7">Belongs to the UvrC family.</text>
</comment>
<dbReference type="EMBL" id="QGDO01000001">
    <property type="protein sequence ID" value="PWJ44928.1"/>
    <property type="molecule type" value="Genomic_DNA"/>
</dbReference>
<proteinExistence type="inferred from homology"/>
<dbReference type="AlphaFoldDB" id="A0A315ZJB4"/>
<dbReference type="InterPro" id="IPR038476">
    <property type="entry name" value="UvrC_RNase_H_dom_sf"/>
</dbReference>
<evidence type="ECO:0000256" key="2">
    <source>
        <dbReference type="ARBA" id="ARBA00022763"/>
    </source>
</evidence>
<dbReference type="OrthoDB" id="9804933at2"/>
<dbReference type="Pfam" id="PF01541">
    <property type="entry name" value="GIY-YIG"/>
    <property type="match status" value="1"/>
</dbReference>
<dbReference type="SUPFAM" id="SSF46600">
    <property type="entry name" value="C-terminal UvrC-binding domain of UvrB"/>
    <property type="match status" value="1"/>
</dbReference>
<dbReference type="CDD" id="cd10434">
    <property type="entry name" value="GIY-YIG_UvrC_Cho"/>
    <property type="match status" value="1"/>
</dbReference>
<evidence type="ECO:0000256" key="4">
    <source>
        <dbReference type="ARBA" id="ARBA00022881"/>
    </source>
</evidence>
<keyword evidence="2 7" id="KW-0227">DNA damage</keyword>
<name>A0A315ZJB4_SEDFL</name>
<dbReference type="PANTHER" id="PTHR30562">
    <property type="entry name" value="UVRC/OXIDOREDUCTASE"/>
    <property type="match status" value="1"/>
</dbReference>
<comment type="function">
    <text evidence="7">The UvrABC repair system catalyzes the recognition and processing of DNA lesions. UvrC both incises the 5' and 3' sides of the lesion. The N-terminal half is responsible for the 3' incision and the C-terminal half is responsible for the 5' incision.</text>
</comment>
<dbReference type="NCBIfam" id="TIGR00194">
    <property type="entry name" value="uvrC"/>
    <property type="match status" value="1"/>
</dbReference>
<dbReference type="Gene3D" id="4.10.860.10">
    <property type="entry name" value="UVR domain"/>
    <property type="match status" value="1"/>
</dbReference>
<dbReference type="InterPro" id="IPR004791">
    <property type="entry name" value="UvrC"/>
</dbReference>
<evidence type="ECO:0000259" key="8">
    <source>
        <dbReference type="PROSITE" id="PS50151"/>
    </source>
</evidence>
<dbReference type="PROSITE" id="PS50165">
    <property type="entry name" value="UVRC"/>
    <property type="match status" value="1"/>
</dbReference>
<dbReference type="PROSITE" id="PS50151">
    <property type="entry name" value="UVR"/>
    <property type="match status" value="1"/>
</dbReference>
<dbReference type="GO" id="GO:0006289">
    <property type="term" value="P:nucleotide-excision repair"/>
    <property type="evidence" value="ECO:0007669"/>
    <property type="project" value="UniProtKB-UniRule"/>
</dbReference>
<keyword evidence="5 7" id="KW-0234">DNA repair</keyword>
<evidence type="ECO:0000259" key="10">
    <source>
        <dbReference type="PROSITE" id="PS50165"/>
    </source>
</evidence>
<evidence type="ECO:0000313" key="12">
    <source>
        <dbReference type="Proteomes" id="UP000245535"/>
    </source>
</evidence>
<dbReference type="InterPro" id="IPR000305">
    <property type="entry name" value="GIY-YIG_endonuc"/>
</dbReference>
<dbReference type="Proteomes" id="UP000245535">
    <property type="component" value="Unassembled WGS sequence"/>
</dbReference>
<evidence type="ECO:0000256" key="7">
    <source>
        <dbReference type="HAMAP-Rule" id="MF_00203"/>
    </source>
</evidence>
<dbReference type="InterPro" id="IPR036876">
    <property type="entry name" value="UVR_dom_sf"/>
</dbReference>
<dbReference type="Pfam" id="PF22920">
    <property type="entry name" value="UvrC_RNaseH"/>
    <property type="match status" value="1"/>
</dbReference>
<dbReference type="PANTHER" id="PTHR30562:SF1">
    <property type="entry name" value="UVRABC SYSTEM PROTEIN C"/>
    <property type="match status" value="1"/>
</dbReference>
<dbReference type="SUPFAM" id="SSF47781">
    <property type="entry name" value="RuvA domain 2-like"/>
    <property type="match status" value="1"/>
</dbReference>
<dbReference type="InterPro" id="IPR047296">
    <property type="entry name" value="GIY-YIG_UvrC_Cho"/>
</dbReference>
<evidence type="ECO:0000313" key="11">
    <source>
        <dbReference type="EMBL" id="PWJ44928.1"/>
    </source>
</evidence>
<dbReference type="HAMAP" id="MF_00203">
    <property type="entry name" value="UvrC"/>
    <property type="match status" value="1"/>
</dbReference>
<dbReference type="RefSeq" id="WP_109616391.1">
    <property type="nucleotide sequence ID" value="NZ_QGDO01000001.1"/>
</dbReference>
<keyword evidence="4 7" id="KW-0267">Excision nuclease</keyword>
<evidence type="ECO:0000256" key="1">
    <source>
        <dbReference type="ARBA" id="ARBA00022490"/>
    </source>
</evidence>
<sequence>MKGEIAEKLQSKIKNLPQEPGVYKYLNEEGVIIYVGKAKKLKNRVSSYFVKQHDASRKTRKLVSEIRDIETVVVDSELDALLLENNLIKEFQPKYNILLKDDKTYPYICITKERFPRVFSTRNIEAGKHEYYGPYASLRTMNTLLDLFKRLYKIRSCTYNLSRKNVDEGKFKICLEYHIHNCLGPCEGKQTEEEYEEDIKQIRSILKGKIGLAKGYLKDKMNTAAAEMEFEKAAQYKDKLDHLQNFQAKSLVTNPNIEEVEAYSIKSSESMSYVNFMKITDGVLHHTETVQVKKSMDESDEQVLLYAIFDFRKKYNTASRKVLTNIELEEVEELPFEAHVPKIGDMRRLIELSMKNVFHFMKEKEVLKQEKEDKKAHFQTLLQLKADLNLKELPVHIECFDNSNFQGTNPVAACVVFKDGKPSKKDYRHFHIKTVVGPDDFASMYEVVTRRYKRLLAESEPLPQLIIIDGGKGQLGMAVKALRDLEIYGTIPVIGIAKRLEEIYFPGDSLPLHIHKKSRSLALIQRLRDEAHRFGITFHRNRRSANSIHSELENIEGVGPATIKKLLTEFKSAANVKKASQTDIAAVIGNKKAETVVKYFKEKE</sequence>
<gene>
    <name evidence="7" type="primary">uvrC</name>
    <name evidence="11" type="ORF">BC781_1011317</name>
</gene>
<dbReference type="GO" id="GO:0003677">
    <property type="term" value="F:DNA binding"/>
    <property type="evidence" value="ECO:0007669"/>
    <property type="project" value="UniProtKB-UniRule"/>
</dbReference>
<dbReference type="PROSITE" id="PS50164">
    <property type="entry name" value="GIY_YIG"/>
    <property type="match status" value="1"/>
</dbReference>
<keyword evidence="3 7" id="KW-0228">DNA excision</keyword>
<keyword evidence="1 7" id="KW-0963">Cytoplasm</keyword>
<dbReference type="GO" id="GO:0009380">
    <property type="term" value="C:excinuclease repair complex"/>
    <property type="evidence" value="ECO:0007669"/>
    <property type="project" value="InterPro"/>
</dbReference>